<name>A0A1S2PQT0_9ACTN</name>
<dbReference type="CDD" id="cd06260">
    <property type="entry name" value="DUF820-like"/>
    <property type="match status" value="1"/>
</dbReference>
<organism evidence="2 3">
    <name type="scientific">Streptomyces monashensis</name>
    <dbReference type="NCBI Taxonomy" id="1678012"/>
    <lineage>
        <taxon>Bacteria</taxon>
        <taxon>Bacillati</taxon>
        <taxon>Actinomycetota</taxon>
        <taxon>Actinomycetes</taxon>
        <taxon>Kitasatosporales</taxon>
        <taxon>Streptomycetaceae</taxon>
        <taxon>Streptomyces</taxon>
    </lineage>
</organism>
<accession>A0A1S2PQT0</accession>
<sequence>MSVMLERPTISGTDPHRFEDLLNALDELHVPDGFKAEIIKGNIVVSLWSKAYHLDVMDLVCDQLRARLPEGHRISAAPALYVFPGVERAYGPDIHAAHRRTRRTASNRLDGDGLSFVAELTSPSTRDDDLTDKVERYGKSGVPVYLLLDMQEELATVYWSPTVKGYASHLTVPFGEKLRIPAPFDCTLDTTGFQAPAEDDEGPDA</sequence>
<dbReference type="RefSeq" id="WP_071384869.1">
    <property type="nucleotide sequence ID" value="NZ_MLYO01000063.1"/>
</dbReference>
<dbReference type="Proteomes" id="UP000179642">
    <property type="component" value="Unassembled WGS sequence"/>
</dbReference>
<dbReference type="PANTHER" id="PTHR35400">
    <property type="entry name" value="SLR1083 PROTEIN"/>
    <property type="match status" value="1"/>
</dbReference>
<proteinExistence type="predicted"/>
<dbReference type="Gene3D" id="3.90.1570.10">
    <property type="entry name" value="tt1808, chain A"/>
    <property type="match status" value="1"/>
</dbReference>
<dbReference type="Pfam" id="PF05685">
    <property type="entry name" value="Uma2"/>
    <property type="match status" value="1"/>
</dbReference>
<comment type="caution">
    <text evidence="2">The sequence shown here is derived from an EMBL/GenBank/DDBJ whole genome shotgun (WGS) entry which is preliminary data.</text>
</comment>
<dbReference type="InterPro" id="IPR012296">
    <property type="entry name" value="Nuclease_put_TT1808"/>
</dbReference>
<evidence type="ECO:0000259" key="1">
    <source>
        <dbReference type="Pfam" id="PF05685"/>
    </source>
</evidence>
<evidence type="ECO:0000313" key="2">
    <source>
        <dbReference type="EMBL" id="OIJ95952.1"/>
    </source>
</evidence>
<dbReference type="OrthoDB" id="4537149at2"/>
<reference evidence="2 3" key="1">
    <citation type="submission" date="2016-10" db="EMBL/GenBank/DDBJ databases">
        <title>Genome sequence of Streptomyces sp. MUSC 1.</title>
        <authorList>
            <person name="Lee L.-H."/>
            <person name="Ser H.-L."/>
            <person name="Law J.W.-F."/>
        </authorList>
    </citation>
    <scope>NUCLEOTIDE SEQUENCE [LARGE SCALE GENOMIC DNA]</scope>
    <source>
        <strain evidence="2 3">MUSC 1</strain>
    </source>
</reference>
<dbReference type="InterPro" id="IPR011335">
    <property type="entry name" value="Restrct_endonuc-II-like"/>
</dbReference>
<feature type="domain" description="Putative restriction endonuclease" evidence="1">
    <location>
        <begin position="27"/>
        <end position="184"/>
    </location>
</feature>
<dbReference type="SUPFAM" id="SSF52980">
    <property type="entry name" value="Restriction endonuclease-like"/>
    <property type="match status" value="1"/>
</dbReference>
<gene>
    <name evidence="2" type="ORF">BIV23_33670</name>
</gene>
<dbReference type="EMBL" id="MLYO01000063">
    <property type="protein sequence ID" value="OIJ95952.1"/>
    <property type="molecule type" value="Genomic_DNA"/>
</dbReference>
<dbReference type="PANTHER" id="PTHR35400:SF3">
    <property type="entry name" value="SLL1072 PROTEIN"/>
    <property type="match status" value="1"/>
</dbReference>
<keyword evidence="3" id="KW-1185">Reference proteome</keyword>
<dbReference type="InterPro" id="IPR008538">
    <property type="entry name" value="Uma2"/>
</dbReference>
<dbReference type="AlphaFoldDB" id="A0A1S2PQT0"/>
<protein>
    <recommendedName>
        <fullName evidence="1">Putative restriction endonuclease domain-containing protein</fullName>
    </recommendedName>
</protein>
<evidence type="ECO:0000313" key="3">
    <source>
        <dbReference type="Proteomes" id="UP000179642"/>
    </source>
</evidence>